<proteinExistence type="predicted"/>
<dbReference type="EMBL" id="DWYA01000080">
    <property type="protein sequence ID" value="HJB40533.1"/>
    <property type="molecule type" value="Genomic_DNA"/>
</dbReference>
<dbReference type="SMART" id="SM00460">
    <property type="entry name" value="TGc"/>
    <property type="match status" value="1"/>
</dbReference>
<dbReference type="SUPFAM" id="SSF49344">
    <property type="entry name" value="CBD9-like"/>
    <property type="match status" value="1"/>
</dbReference>
<dbReference type="InterPro" id="IPR002931">
    <property type="entry name" value="Transglutaminase-like"/>
</dbReference>
<dbReference type="Pfam" id="PF06452">
    <property type="entry name" value="CBM9_1"/>
    <property type="match status" value="1"/>
</dbReference>
<dbReference type="GO" id="GO:0004553">
    <property type="term" value="F:hydrolase activity, hydrolyzing O-glycosyl compounds"/>
    <property type="evidence" value="ECO:0007669"/>
    <property type="project" value="InterPro"/>
</dbReference>
<gene>
    <name evidence="2" type="ORF">H9943_09080</name>
</gene>
<dbReference type="Gene3D" id="2.60.40.1190">
    <property type="match status" value="1"/>
</dbReference>
<sequence length="1175" mass="134042">MNDYRIAIPQSGFQPPVYYCKRATKPFHLDGNINKEFWADAPFTDLFVDIEGDIRPKPRYETRAKMLWDDENLYFGAVLYGDEIWATLTERDCVIFYDNDFEIFIDPDSDTHQYFEFEMNALNTVWDLFLTKPYRDRGGRPLNGWDIKGLKTAVHIEGTLNDANADNRCWMVEVVMPFAALKEMAQDCRTPRAGDYYRVNFSRVQWLVDQKEGRYEKRINPETGRAFPEDNWVWAPTGLINIHYPELWGFVFFTENGESYDIPAVEYIKWELRRIYYYEHRYFDDYGHFTADLDALEMPEKPAICPRVEVMSEGFVLSCDCPQEEKRVLLYDDGKVEVLDRAQMERRLRCIPPHVKKQATEEELKYLDFLYRNMPLSDLTECEEDYFLRVVRQALYVRSHTPWGKTLSEELFCNYVLPYRINNEHITFYQKQFWQALSERLFAPEKEEMTLYRAAVEVNYWCLEKATYQSTNARTASPLTVLNNAFGRCGEESTLAVAALRSVGIPARQCYAPRWSHCDDNHAWVEVYTEDGWHFLGACEPELFLNRGWFCLPASKAMLIHTKVNTDGLAAETENAVSTDGTQKEINVLEHYAKTRPLCVRVTDAQGTPVRGAKVAMQVVNYSEFYPILSLVTDETGCVRTKTGWGDLLLHASKDGVYTTGCFHGRDADEETVTLVLDACTHETEGYDFTFLPPVGGVTAPAPLTEAEQAEQERRGSHAVQARQAFEASFLAGESAEREAKRLGDADLAPVLEKARGNAAEIIDFVAGLPMAWRETAKELLTSLEQKDLSDTTAQVLNGHLQHAMEYQGAYPHEVFVQDLMNPRIHLEVLTDYKKQLEALFTPAERQVMRTEPARLWQWVNHHIFLYHEPKDRQARQTPGGIWKLGAANETSMKVFYVAVCRSLGIPARIEKSDGSVSYYHQGEYHRIGTQDDTEASGLLVLKRPAKSLLEYDSHVTVGKLENGEYQTLRFGHLSWKDDCLECPVQAGHYRVIVTNRQPDESNPVRVDFITVEAGARAELALRKPEAKAAGKQVELTNTVLYDVQDACTDVAQVLAKQEKTVLCYLGTSQEPTEHLLNEMIQMSEYFTAMDAALVFVLQKNEETADPTLSKAVQALGGKAQLFFTKAPFELSADYAAFDIQDVRLPLVIVAQNGKGSYAWAGYQVGIGDMILKCL</sequence>
<reference evidence="2" key="2">
    <citation type="submission" date="2021-04" db="EMBL/GenBank/DDBJ databases">
        <authorList>
            <person name="Gilroy R."/>
        </authorList>
    </citation>
    <scope>NUCLEOTIDE SEQUENCE</scope>
    <source>
        <strain evidence="2">ChiBcec8-14828</strain>
    </source>
</reference>
<dbReference type="GO" id="GO:0030246">
    <property type="term" value="F:carbohydrate binding"/>
    <property type="evidence" value="ECO:0007669"/>
    <property type="project" value="InterPro"/>
</dbReference>
<name>A0A9D2S1C7_9FIRM</name>
<dbReference type="AlphaFoldDB" id="A0A9D2S1C7"/>
<dbReference type="InterPro" id="IPR038765">
    <property type="entry name" value="Papain-like_cys_pep_sf"/>
</dbReference>
<dbReference type="Proteomes" id="UP000824209">
    <property type="component" value="Unassembled WGS sequence"/>
</dbReference>
<feature type="domain" description="Transglutaminase-like" evidence="1">
    <location>
        <begin position="481"/>
        <end position="540"/>
    </location>
</feature>
<dbReference type="PANTHER" id="PTHR35532">
    <property type="entry name" value="SIMILAR TO POLYHYDROXYALKANOATE DEPOLYMERASE"/>
    <property type="match status" value="1"/>
</dbReference>
<dbReference type="GO" id="GO:0016052">
    <property type="term" value="P:carbohydrate catabolic process"/>
    <property type="evidence" value="ECO:0007669"/>
    <property type="project" value="InterPro"/>
</dbReference>
<evidence type="ECO:0000259" key="1">
    <source>
        <dbReference type="SMART" id="SM00460"/>
    </source>
</evidence>
<protein>
    <recommendedName>
        <fullName evidence="1">Transglutaminase-like domain-containing protein</fullName>
    </recommendedName>
</protein>
<dbReference type="Gene3D" id="3.10.620.30">
    <property type="match status" value="1"/>
</dbReference>
<evidence type="ECO:0000313" key="2">
    <source>
        <dbReference type="EMBL" id="HJB40533.1"/>
    </source>
</evidence>
<dbReference type="CDD" id="cd09620">
    <property type="entry name" value="CBM9_like_3"/>
    <property type="match status" value="1"/>
</dbReference>
<evidence type="ECO:0000313" key="3">
    <source>
        <dbReference type="Proteomes" id="UP000824209"/>
    </source>
</evidence>
<dbReference type="PANTHER" id="PTHR35532:SF5">
    <property type="entry name" value="CARBOHYDRATE-BINDING DOMAIN-CONTAINING PROTEIN"/>
    <property type="match status" value="1"/>
</dbReference>
<dbReference type="Gene3D" id="2.60.40.1120">
    <property type="entry name" value="Carboxypeptidase-like, regulatory domain"/>
    <property type="match status" value="1"/>
</dbReference>
<comment type="caution">
    <text evidence="2">The sequence shown here is derived from an EMBL/GenBank/DDBJ whole genome shotgun (WGS) entry which is preliminary data.</text>
</comment>
<dbReference type="InterPro" id="IPR010502">
    <property type="entry name" value="Carb-bd_dom_fam9"/>
</dbReference>
<reference evidence="2" key="1">
    <citation type="journal article" date="2021" name="PeerJ">
        <title>Extensive microbial diversity within the chicken gut microbiome revealed by metagenomics and culture.</title>
        <authorList>
            <person name="Gilroy R."/>
            <person name="Ravi A."/>
            <person name="Getino M."/>
            <person name="Pursley I."/>
            <person name="Horton D.L."/>
            <person name="Alikhan N.F."/>
            <person name="Baker D."/>
            <person name="Gharbi K."/>
            <person name="Hall N."/>
            <person name="Watson M."/>
            <person name="Adriaenssens E.M."/>
            <person name="Foster-Nyarko E."/>
            <person name="Jarju S."/>
            <person name="Secka A."/>
            <person name="Antonio M."/>
            <person name="Oren A."/>
            <person name="Chaudhuri R.R."/>
            <person name="La Ragione R."/>
            <person name="Hildebrand F."/>
            <person name="Pallen M.J."/>
        </authorList>
    </citation>
    <scope>NUCLEOTIDE SEQUENCE</scope>
    <source>
        <strain evidence="2">ChiBcec8-14828</strain>
    </source>
</reference>
<dbReference type="SUPFAM" id="SSF54001">
    <property type="entry name" value="Cysteine proteinases"/>
    <property type="match status" value="1"/>
</dbReference>
<accession>A0A9D2S1C7</accession>
<organism evidence="2 3">
    <name type="scientific">Candidatus Ruthenibacterium avium</name>
    <dbReference type="NCBI Taxonomy" id="2838751"/>
    <lineage>
        <taxon>Bacteria</taxon>
        <taxon>Bacillati</taxon>
        <taxon>Bacillota</taxon>
        <taxon>Clostridia</taxon>
        <taxon>Eubacteriales</taxon>
        <taxon>Oscillospiraceae</taxon>
        <taxon>Ruthenibacterium</taxon>
    </lineage>
</organism>
<dbReference type="Pfam" id="PF01841">
    <property type="entry name" value="Transglut_core"/>
    <property type="match status" value="1"/>
</dbReference>